<organism evidence="2 3">
    <name type="scientific">Leucobacter komagatae</name>
    <dbReference type="NCBI Taxonomy" id="55969"/>
    <lineage>
        <taxon>Bacteria</taxon>
        <taxon>Bacillati</taxon>
        <taxon>Actinomycetota</taxon>
        <taxon>Actinomycetes</taxon>
        <taxon>Micrococcales</taxon>
        <taxon>Microbacteriaceae</taxon>
        <taxon>Leucobacter</taxon>
    </lineage>
</organism>
<dbReference type="Proteomes" id="UP000319094">
    <property type="component" value="Unassembled WGS sequence"/>
</dbReference>
<gene>
    <name evidence="2" type="ORF">FB468_2289</name>
</gene>
<feature type="domain" description="Bacterial Ig" evidence="1">
    <location>
        <begin position="447"/>
        <end position="519"/>
    </location>
</feature>
<dbReference type="InterPro" id="IPR035992">
    <property type="entry name" value="Ricin_B-like_lectins"/>
</dbReference>
<accession>A0A542Y812</accession>
<evidence type="ECO:0000313" key="2">
    <source>
        <dbReference type="EMBL" id="TQL44238.1"/>
    </source>
</evidence>
<name>A0A542Y812_9MICO</name>
<comment type="caution">
    <text evidence="2">The sequence shown here is derived from an EMBL/GenBank/DDBJ whole genome shotgun (WGS) entry which is preliminary data.</text>
</comment>
<dbReference type="Pfam" id="PF17936">
    <property type="entry name" value="Big_6"/>
    <property type="match status" value="1"/>
</dbReference>
<sequence length="962" mass="97373">MIAIVGLDAGIAPAFAEAEAPAGTPVEAAPEALASGPRLQGKWIFESPSQAGMRYSALQDGPEGLAQAPMGSLADVTKLTDSFSYPPANNEAGPIIAESGQCLSILPASTIVNLMPCNGGVLQMWQISPTGVVTAPNGKGLSWRGRHPDSWLDARDDKAVNALRMSELSPEVAPIAFSARVDSKDDSARSALVTGNGTPGATVTINGAQPTQVAAQGNWSVNVTGLNIGTNNLFVEQRVNGAVTGTSNLVVEFGAAQLSASVAFEADLSERATVSGKAERGATVELWQGVIRHKTTVANATTGAYSIALDAPNAGGVQNYTVKQVVSGSTVPGTVDVQADYGSAVVIVAPAAGQMHNGGTLRFEGRGVPGGSVVLTQQGASGVLGTATVASNGIWTINVAGVAKKNLSFTATQTGRGSNVTTATVEINPGVTDEALQVLTPAEGAKLQPGTVTFTGTANAGATIELRSNQTGNMLGTGTAAANGTWSVPVNRQLAAGNYTILVKNGALEVARSFSVEAPAPQLKLEVVNPIAGSRVQPGTVTFTGTANAGAKIELRSNVSGGLLGSGTASASGAWTVDVNRQLGAGEYTIVVKNGTLEVIRSFSVAAPAPKPELAVTAPAQGARVLPGTVTFTGTANAGAKIELRSNVSGGLLGSGTALASGAWAVDVNRQLGAGEYTIVVKNGTLEVARSFTVGENPVTAPLTVTSPANGATLAPGTVTFTGTAGAGAEIELRSRTTGSLLGIGTANTSGNWVVQVNRQLGVDTYYFQVKSGNQTVDRQFTIAEKQVGTVLNVLTPSEGATVPSGRVTFTGIADPGVTVELRSNVSGSLLGQGIANGAGSWTATTTNALGEGTYRVVVKNGGITVDRGFRVKDTPVVGHLTVVTPAQGATVNPGPVTFTGLAEPHAKVVLRSNVSGLELGSGTANAAGNWSATTNTQLGVGAYTVLVQSENNEIARSFQIR</sequence>
<dbReference type="AlphaFoldDB" id="A0A542Y812"/>
<dbReference type="Gene3D" id="2.60.40.10">
    <property type="entry name" value="Immunoglobulins"/>
    <property type="match status" value="4"/>
</dbReference>
<protein>
    <recommendedName>
        <fullName evidence="1">Bacterial Ig domain-containing protein</fullName>
    </recommendedName>
</protein>
<dbReference type="InterPro" id="IPR041498">
    <property type="entry name" value="Big_6"/>
</dbReference>
<dbReference type="GO" id="GO:0005975">
    <property type="term" value="P:carbohydrate metabolic process"/>
    <property type="evidence" value="ECO:0007669"/>
    <property type="project" value="UniProtKB-ARBA"/>
</dbReference>
<dbReference type="InterPro" id="IPR013783">
    <property type="entry name" value="Ig-like_fold"/>
</dbReference>
<evidence type="ECO:0000259" key="1">
    <source>
        <dbReference type="Pfam" id="PF17936"/>
    </source>
</evidence>
<keyword evidence="3" id="KW-1185">Reference proteome</keyword>
<reference evidence="2 3" key="1">
    <citation type="submission" date="2019-06" db="EMBL/GenBank/DDBJ databases">
        <title>Sequencing the genomes of 1000 actinobacteria strains.</title>
        <authorList>
            <person name="Klenk H.-P."/>
        </authorList>
    </citation>
    <scope>NUCLEOTIDE SEQUENCE [LARGE SCALE GENOMIC DNA]</scope>
    <source>
        <strain evidence="2 3">DSM 8803</strain>
    </source>
</reference>
<evidence type="ECO:0000313" key="3">
    <source>
        <dbReference type="Proteomes" id="UP000319094"/>
    </source>
</evidence>
<dbReference type="EMBL" id="VFON01000001">
    <property type="protein sequence ID" value="TQL44238.1"/>
    <property type="molecule type" value="Genomic_DNA"/>
</dbReference>
<dbReference type="SUPFAM" id="SSF50370">
    <property type="entry name" value="Ricin B-like lectins"/>
    <property type="match status" value="1"/>
</dbReference>
<proteinExistence type="predicted"/>